<reference evidence="2" key="1">
    <citation type="submission" date="2024-05" db="EMBL/GenBank/DDBJ databases">
        <title>Genome sequencing of novel strain.</title>
        <authorList>
            <person name="Ganbat D."/>
            <person name="Ganbat S."/>
            <person name="Lee S.-J."/>
        </authorList>
    </citation>
    <scope>NUCLEOTIDE SEQUENCE</scope>
    <source>
        <strain evidence="2">SMD15-11</strain>
    </source>
</reference>
<feature type="domain" description="Phospholipid/glycerol acyltransferase" evidence="1">
    <location>
        <begin position="41"/>
        <end position="153"/>
    </location>
</feature>
<organism evidence="2">
    <name type="scientific">Thermohahella caldifontis</name>
    <dbReference type="NCBI Taxonomy" id="3142973"/>
    <lineage>
        <taxon>Bacteria</taxon>
        <taxon>Pseudomonadati</taxon>
        <taxon>Pseudomonadota</taxon>
        <taxon>Gammaproteobacteria</taxon>
        <taxon>Oceanospirillales</taxon>
        <taxon>Hahellaceae</taxon>
        <taxon>Thermohahella</taxon>
    </lineage>
</organism>
<dbReference type="RefSeq" id="WP_369600489.1">
    <property type="nucleotide sequence ID" value="NZ_CP154858.1"/>
</dbReference>
<dbReference type="SMART" id="SM00563">
    <property type="entry name" value="PlsC"/>
    <property type="match status" value="1"/>
</dbReference>
<evidence type="ECO:0000259" key="1">
    <source>
        <dbReference type="SMART" id="SM00563"/>
    </source>
</evidence>
<dbReference type="GO" id="GO:0016746">
    <property type="term" value="F:acyltransferase activity"/>
    <property type="evidence" value="ECO:0007669"/>
    <property type="project" value="UniProtKB-KW"/>
</dbReference>
<dbReference type="InterPro" id="IPR002123">
    <property type="entry name" value="Plipid/glycerol_acylTrfase"/>
</dbReference>
<sequence>MLRDTLVKWRVTNALETFFRHYFQLDVLGRERLGILREEPVMLVMNHTAFFALECYMIGSVILADHPEADFRTLVWKGFSEGPASPWFRHLGCETATIANGVRLLRDGHSVLIMPEGIDATDVRNRMNRFHTGYLRMLREHPVPIVPIGFHGVDQAIPWIVAHQPVLEKKLMHPVNPDWDFLLIPRLPIFRPAKVVFAVGEPIRLQPEALADEAALQATNRHIQGVISGLMDEAESHRRECIERSGLNRWFHRLVEAPV</sequence>
<accession>A0AB39UT22</accession>
<dbReference type="EMBL" id="CP154858">
    <property type="protein sequence ID" value="XDT71453.1"/>
    <property type="molecule type" value="Genomic_DNA"/>
</dbReference>
<name>A0AB39UT22_9GAMM</name>
<dbReference type="AlphaFoldDB" id="A0AB39UT22"/>
<keyword evidence="2" id="KW-0808">Transferase</keyword>
<dbReference type="KEGG" id="tcd:AAIA72_11625"/>
<gene>
    <name evidence="2" type="ORF">AAIA72_11625</name>
</gene>
<evidence type="ECO:0000313" key="2">
    <source>
        <dbReference type="EMBL" id="XDT71453.1"/>
    </source>
</evidence>
<keyword evidence="2" id="KW-0012">Acyltransferase</keyword>
<proteinExistence type="predicted"/>
<protein>
    <submittedName>
        <fullName evidence="2">Lysophospholipid acyltransferase family protein</fullName>
    </submittedName>
</protein>
<dbReference type="Pfam" id="PF01553">
    <property type="entry name" value="Acyltransferase"/>
    <property type="match status" value="1"/>
</dbReference>
<dbReference type="CDD" id="cd07989">
    <property type="entry name" value="LPLAT_AGPAT-like"/>
    <property type="match status" value="1"/>
</dbReference>
<dbReference type="SUPFAM" id="SSF69593">
    <property type="entry name" value="Glycerol-3-phosphate (1)-acyltransferase"/>
    <property type="match status" value="1"/>
</dbReference>